<evidence type="ECO:0000313" key="1">
    <source>
        <dbReference type="EMBL" id="ATE53646.1"/>
    </source>
</evidence>
<organism evidence="1 2">
    <name type="scientific">Actinosynnema pretiosum</name>
    <dbReference type="NCBI Taxonomy" id="42197"/>
    <lineage>
        <taxon>Bacteria</taxon>
        <taxon>Bacillati</taxon>
        <taxon>Actinomycetota</taxon>
        <taxon>Actinomycetes</taxon>
        <taxon>Pseudonocardiales</taxon>
        <taxon>Pseudonocardiaceae</taxon>
        <taxon>Actinosynnema</taxon>
    </lineage>
</organism>
<dbReference type="RefSeq" id="WP_096492584.1">
    <property type="nucleotide sequence ID" value="NZ_CP023445.1"/>
</dbReference>
<dbReference type="EMBL" id="CP023445">
    <property type="protein sequence ID" value="ATE53646.1"/>
    <property type="molecule type" value="Genomic_DNA"/>
</dbReference>
<accession>A0A290Z3N9</accession>
<dbReference type="AlphaFoldDB" id="A0A290Z3N9"/>
<keyword evidence="2" id="KW-1185">Reference proteome</keyword>
<dbReference type="KEGG" id="apre:CNX65_10390"/>
<sequence>MRAAKEIRLFGLGNLLRARMVDSLTAVSGARLAVARRGTLAQGALAVVGGTGTVGVGSGRAAVGYLVLFLGTVAGVQDMAYDLTAAENIGIGQVRAFGERDRLTRAAIAARVDDVVAALSDGCDTLLSRTHTDGGRAGVALSGGSGSGSRSCGA</sequence>
<dbReference type="Proteomes" id="UP000218505">
    <property type="component" value="Chromosome"/>
</dbReference>
<reference evidence="1" key="1">
    <citation type="submission" date="2017-09" db="EMBL/GenBank/DDBJ databases">
        <title>Complete Genome Sequence of ansamitocin-producing Bacterium Actinosynnema pretiosum X47.</title>
        <authorList>
            <person name="Cao G."/>
            <person name="Zong G."/>
            <person name="Zhong C."/>
            <person name="Fu J."/>
        </authorList>
    </citation>
    <scope>NUCLEOTIDE SEQUENCE [LARGE SCALE GENOMIC DNA]</scope>
    <source>
        <strain evidence="1">X47</strain>
    </source>
</reference>
<evidence type="ECO:0000313" key="2">
    <source>
        <dbReference type="Proteomes" id="UP000218505"/>
    </source>
</evidence>
<gene>
    <name evidence="1" type="ORF">CNX65_10390</name>
</gene>
<name>A0A290Z3N9_9PSEU</name>
<protein>
    <submittedName>
        <fullName evidence="1">Uncharacterized protein</fullName>
    </submittedName>
</protein>
<proteinExistence type="predicted"/>